<evidence type="ECO:0000313" key="3">
    <source>
        <dbReference type="Proteomes" id="UP000474778"/>
    </source>
</evidence>
<reference evidence="2 3" key="1">
    <citation type="submission" date="2019-12" db="EMBL/GenBank/DDBJ databases">
        <title>Shewanella insulae sp. nov., isolated from a tidal flat.</title>
        <authorList>
            <person name="Yoon J.-H."/>
        </authorList>
    </citation>
    <scope>NUCLEOTIDE SEQUENCE [LARGE SCALE GENOMIC DNA]</scope>
    <source>
        <strain evidence="2 3">JBTF-M18</strain>
    </source>
</reference>
<evidence type="ECO:0000256" key="1">
    <source>
        <dbReference type="SAM" id="Phobius"/>
    </source>
</evidence>
<comment type="caution">
    <text evidence="2">The sequence shown here is derived from an EMBL/GenBank/DDBJ whole genome shotgun (WGS) entry which is preliminary data.</text>
</comment>
<name>A0A6L7HWE3_9GAMM</name>
<sequence length="159" mass="18558">MNKPQAWYKQFWPWFLIILPLCAVFASVNLMFLAVENKDSLVSEDYYKDGKAINMDLRKIKHAKQLGLQFELHLAKDEVTLTQHGGEPYAAALNVSFYHPTLQEKDFAQVATADGNQVYHIKLASPIQGSWEVRLEGFDRSWRIQKRLELKDNQQYWLN</sequence>
<dbReference type="Proteomes" id="UP000474778">
    <property type="component" value="Unassembled WGS sequence"/>
</dbReference>
<organism evidence="2 3">
    <name type="scientific">Shewanella insulae</name>
    <dbReference type="NCBI Taxonomy" id="2681496"/>
    <lineage>
        <taxon>Bacteria</taxon>
        <taxon>Pseudomonadati</taxon>
        <taxon>Pseudomonadota</taxon>
        <taxon>Gammaproteobacteria</taxon>
        <taxon>Alteromonadales</taxon>
        <taxon>Shewanellaceae</taxon>
        <taxon>Shewanella</taxon>
    </lineage>
</organism>
<evidence type="ECO:0000313" key="2">
    <source>
        <dbReference type="EMBL" id="MXR67371.1"/>
    </source>
</evidence>
<proteinExistence type="predicted"/>
<gene>
    <name evidence="2" type="ORF">GNT65_01545</name>
</gene>
<keyword evidence="1" id="KW-0812">Transmembrane</keyword>
<protein>
    <submittedName>
        <fullName evidence="2">Cytochrome C oxidase Cbb3</fullName>
    </submittedName>
</protein>
<dbReference type="Pfam" id="PF05751">
    <property type="entry name" value="FixH"/>
    <property type="match status" value="1"/>
</dbReference>
<keyword evidence="3" id="KW-1185">Reference proteome</keyword>
<keyword evidence="1" id="KW-1133">Transmembrane helix</keyword>
<dbReference type="EMBL" id="WRPA01000001">
    <property type="protein sequence ID" value="MXR67371.1"/>
    <property type="molecule type" value="Genomic_DNA"/>
</dbReference>
<keyword evidence="1" id="KW-0472">Membrane</keyword>
<feature type="transmembrane region" description="Helical" evidence="1">
    <location>
        <begin position="12"/>
        <end position="35"/>
    </location>
</feature>
<dbReference type="InterPro" id="IPR008620">
    <property type="entry name" value="FixH"/>
</dbReference>
<dbReference type="AlphaFoldDB" id="A0A6L7HWE3"/>
<dbReference type="RefSeq" id="WP_160793365.1">
    <property type="nucleotide sequence ID" value="NZ_CANMWR010000013.1"/>
</dbReference>
<accession>A0A6L7HWE3</accession>